<dbReference type="GO" id="GO:0005576">
    <property type="term" value="C:extracellular region"/>
    <property type="evidence" value="ECO:0007669"/>
    <property type="project" value="TreeGrafter"/>
</dbReference>
<evidence type="ECO:0000313" key="3">
    <source>
        <dbReference type="Proteomes" id="UP000432464"/>
    </source>
</evidence>
<keyword evidence="3" id="KW-1185">Reference proteome</keyword>
<comment type="caution">
    <text evidence="2">The sequence shown here is derived from an EMBL/GenBank/DDBJ whole genome shotgun (WGS) entry which is preliminary data.</text>
</comment>
<dbReference type="PANTHER" id="PTHR33371:SF4">
    <property type="entry name" value="INTERMEMBRANE PHOSPHOLIPID TRANSPORT SYSTEM BINDING PROTEIN MLAD"/>
    <property type="match status" value="1"/>
</dbReference>
<gene>
    <name evidence="2" type="ORF">GLP40_03610</name>
</gene>
<accession>A0A6I3KTW8</accession>
<dbReference type="InterPro" id="IPR005693">
    <property type="entry name" value="Mce"/>
</dbReference>
<protein>
    <submittedName>
        <fullName evidence="2">MCE family protein</fullName>
    </submittedName>
</protein>
<evidence type="ECO:0000259" key="1">
    <source>
        <dbReference type="Pfam" id="PF02470"/>
    </source>
</evidence>
<dbReference type="Pfam" id="PF02470">
    <property type="entry name" value="MlaD"/>
    <property type="match status" value="1"/>
</dbReference>
<evidence type="ECO:0000313" key="2">
    <source>
        <dbReference type="EMBL" id="MTE11875.1"/>
    </source>
</evidence>
<dbReference type="RefSeq" id="WP_154786426.1">
    <property type="nucleotide sequence ID" value="NZ_WMBB01000002.1"/>
</dbReference>
<reference evidence="2 3" key="1">
    <citation type="submission" date="2019-11" db="EMBL/GenBank/DDBJ databases">
        <title>Nocardia sp. nov. CT2-14 isolated from soil.</title>
        <authorList>
            <person name="Kanchanasin P."/>
            <person name="Tanasupawat S."/>
            <person name="Yuki M."/>
            <person name="Kudo T."/>
        </authorList>
    </citation>
    <scope>NUCLEOTIDE SEQUENCE [LARGE SCALE GENOMIC DNA]</scope>
    <source>
        <strain evidence="2 3">CT2-14</strain>
    </source>
</reference>
<dbReference type="InterPro" id="IPR003399">
    <property type="entry name" value="Mce/MlaD"/>
</dbReference>
<proteinExistence type="predicted"/>
<dbReference type="NCBIfam" id="TIGR00996">
    <property type="entry name" value="Mtu_fam_mce"/>
    <property type="match status" value="1"/>
</dbReference>
<dbReference type="PANTHER" id="PTHR33371">
    <property type="entry name" value="INTERMEMBRANE PHOSPHOLIPID TRANSPORT SYSTEM BINDING PROTEIN MLAD-RELATED"/>
    <property type="match status" value="1"/>
</dbReference>
<dbReference type="Proteomes" id="UP000432464">
    <property type="component" value="Unassembled WGS sequence"/>
</dbReference>
<dbReference type="InterPro" id="IPR052336">
    <property type="entry name" value="MlaD_Phospholipid_Transporter"/>
</dbReference>
<organism evidence="2 3">
    <name type="scientific">Nocardia aurantiaca</name>
    <dbReference type="NCBI Taxonomy" id="2675850"/>
    <lineage>
        <taxon>Bacteria</taxon>
        <taxon>Bacillati</taxon>
        <taxon>Actinomycetota</taxon>
        <taxon>Actinomycetes</taxon>
        <taxon>Mycobacteriales</taxon>
        <taxon>Nocardiaceae</taxon>
        <taxon>Nocardia</taxon>
    </lineage>
</organism>
<dbReference type="EMBL" id="WMBB01000002">
    <property type="protein sequence ID" value="MTE11875.1"/>
    <property type="molecule type" value="Genomic_DNA"/>
</dbReference>
<name>A0A6I3KTW8_9NOCA</name>
<feature type="domain" description="Mce/MlaD" evidence="1">
    <location>
        <begin position="53"/>
        <end position="127"/>
    </location>
</feature>
<dbReference type="AlphaFoldDB" id="A0A6I3KTW8"/>
<sequence length="380" mass="40390">MTSSSTAWTSTAAQQRRSPLGRIAKAAMIGAAAWAVGSCSIVPLGVKDAAGQTQHFTADFLNIAGMFEGNPITVLGLEVGRVDKIIPKGQYVEVHMTVDKGVKIPKNVQAALVSPSIVTDRHIELTPRYTGGDTLADGAHLTTQQTKTPVELDTMIKTIDSFAAALKPQEGQDGVGPLSGRVLYPMMNGNGEKMRDVLNALSGALKTGVDNKDAISTIIIKLNELTTMLADNDDSVRGFSNKITQMSTLLADQAPGLQATLDQLNAFLANTSGAFSQYSDQLNGTLTGLTNVTKQLRDNAAGMTEVVDVAPLLMQNLDRSVNRQGNFIRLHGLIGTALSGEIVSLFCERVQMKSDGCRTGKMEDFGPDFGLMAAMLGMTK</sequence>